<evidence type="ECO:0000313" key="2">
    <source>
        <dbReference type="EMBL" id="GMI40960.1"/>
    </source>
</evidence>
<dbReference type="PANTHER" id="PTHR36960">
    <property type="entry name" value="SI:DKEY-32E6.3"/>
    <property type="match status" value="1"/>
</dbReference>
<feature type="compositionally biased region" description="Pro residues" evidence="1">
    <location>
        <begin position="53"/>
        <end position="65"/>
    </location>
</feature>
<keyword evidence="3" id="KW-1185">Reference proteome</keyword>
<organism evidence="2 3">
    <name type="scientific">Triparma columacea</name>
    <dbReference type="NCBI Taxonomy" id="722753"/>
    <lineage>
        <taxon>Eukaryota</taxon>
        <taxon>Sar</taxon>
        <taxon>Stramenopiles</taxon>
        <taxon>Ochrophyta</taxon>
        <taxon>Bolidophyceae</taxon>
        <taxon>Parmales</taxon>
        <taxon>Triparmaceae</taxon>
        <taxon>Triparma</taxon>
    </lineage>
</organism>
<reference evidence="3" key="1">
    <citation type="journal article" date="2023" name="Commun. Biol.">
        <title>Genome analysis of Parmales, the sister group of diatoms, reveals the evolutionary specialization of diatoms from phago-mixotrophs to photoautotrophs.</title>
        <authorList>
            <person name="Ban H."/>
            <person name="Sato S."/>
            <person name="Yoshikawa S."/>
            <person name="Yamada K."/>
            <person name="Nakamura Y."/>
            <person name="Ichinomiya M."/>
            <person name="Sato N."/>
            <person name="Blanc-Mathieu R."/>
            <person name="Endo H."/>
            <person name="Kuwata A."/>
            <person name="Ogata H."/>
        </authorList>
    </citation>
    <scope>NUCLEOTIDE SEQUENCE [LARGE SCALE GENOMIC DNA]</scope>
</reference>
<protein>
    <submittedName>
        <fullName evidence="2">Uncharacterized protein</fullName>
    </submittedName>
</protein>
<gene>
    <name evidence="2" type="ORF">TrCOL_g10156</name>
</gene>
<name>A0A9W7LA06_9STRA</name>
<dbReference type="Proteomes" id="UP001165065">
    <property type="component" value="Unassembled WGS sequence"/>
</dbReference>
<dbReference type="PANTHER" id="PTHR36960:SF1">
    <property type="entry name" value="SI:DKEY-32E6.3"/>
    <property type="match status" value="1"/>
</dbReference>
<dbReference type="OrthoDB" id="417678at2759"/>
<accession>A0A9W7LA06</accession>
<evidence type="ECO:0000256" key="1">
    <source>
        <dbReference type="SAM" id="MobiDB-lite"/>
    </source>
</evidence>
<dbReference type="AlphaFoldDB" id="A0A9W7LA06"/>
<proteinExistence type="predicted"/>
<sequence>MRTHITLHFDVNETLILSDSAGGDTYEDTVNKVITKAIEVFVDPNTSSTTILPSPPSSSPSPTPTPLNLNSPPIIQSFLLPPNHTTYYRSPLKPTVPTFLTTPLGSSFKSLHTTLESSMLAPPHTPPSLSRPHPTSGIKTHYILPSFFKLLSHLSKTRRSHSVIIRTFGDDVEEIIQALKDFSSGKMPGYESYKSNNIFKDLHHVHGRHISLPGGGKEFLLFTPSGSPITKTEVETEAYIRARPSLAVSDDYKSWSEGGCSPGLGKPVWVGNGSGRHEVFFDDNIHPSSTDSIVSVRRWDGGRWVFVGGEEQIREEGRSIVRVVTLKAAMDEEYYVKELERCMRTIGEKGERNGTG</sequence>
<evidence type="ECO:0000313" key="3">
    <source>
        <dbReference type="Proteomes" id="UP001165065"/>
    </source>
</evidence>
<comment type="caution">
    <text evidence="2">The sequence shown here is derived from an EMBL/GenBank/DDBJ whole genome shotgun (WGS) entry which is preliminary data.</text>
</comment>
<dbReference type="EMBL" id="BRYA01000140">
    <property type="protein sequence ID" value="GMI40960.1"/>
    <property type="molecule type" value="Genomic_DNA"/>
</dbReference>
<feature type="region of interest" description="Disordered" evidence="1">
    <location>
        <begin position="46"/>
        <end position="67"/>
    </location>
</feature>